<dbReference type="RefSeq" id="WP_176762695.1">
    <property type="nucleotide sequence ID" value="NZ_FNCS01000011.1"/>
</dbReference>
<evidence type="ECO:0000256" key="4">
    <source>
        <dbReference type="PROSITE-ProRule" id="PRU01248"/>
    </source>
</evidence>
<name>A0A1G7XVA4_9HYPH</name>
<dbReference type="InterPro" id="IPR052925">
    <property type="entry name" value="Phage_Integrase-like_Recomb"/>
</dbReference>
<evidence type="ECO:0000259" key="6">
    <source>
        <dbReference type="PROSITE" id="PS51900"/>
    </source>
</evidence>
<protein>
    <submittedName>
        <fullName evidence="7">Phage integrase, N-terminal SAM-like domain</fullName>
    </submittedName>
</protein>
<dbReference type="PROSITE" id="PS51898">
    <property type="entry name" value="TYR_RECOMBINASE"/>
    <property type="match status" value="1"/>
</dbReference>
<dbReference type="Gene3D" id="1.10.150.130">
    <property type="match status" value="1"/>
</dbReference>
<organism evidence="7 8">
    <name type="scientific">Pelagibacterium luteolum</name>
    <dbReference type="NCBI Taxonomy" id="440168"/>
    <lineage>
        <taxon>Bacteria</taxon>
        <taxon>Pseudomonadati</taxon>
        <taxon>Pseudomonadota</taxon>
        <taxon>Alphaproteobacteria</taxon>
        <taxon>Hyphomicrobiales</taxon>
        <taxon>Devosiaceae</taxon>
        <taxon>Pelagibacterium</taxon>
    </lineage>
</organism>
<evidence type="ECO:0000313" key="7">
    <source>
        <dbReference type="EMBL" id="SDG88127.1"/>
    </source>
</evidence>
<dbReference type="PANTHER" id="PTHR34605">
    <property type="entry name" value="PHAGE_INTEGRASE DOMAIN-CONTAINING PROTEIN"/>
    <property type="match status" value="1"/>
</dbReference>
<dbReference type="Gene3D" id="1.10.443.10">
    <property type="entry name" value="Intergrase catalytic core"/>
    <property type="match status" value="1"/>
</dbReference>
<dbReference type="SUPFAM" id="SSF56349">
    <property type="entry name" value="DNA breaking-rejoining enzymes"/>
    <property type="match status" value="1"/>
</dbReference>
<sequence>MADWRPSLRRLEGAYAEATISSYRCDFEKFAAWCRRRRLRALPAKPETVAAYIEVSSEEVKPTTLKRRLSAIAKVHRIAGHVSPTDDEAVALAIRRAKRSKPGRPQQALGVTAERRDRLMSACSDDLAGLRDKVLVAVGFDTLCRRAELVALRVEDFTRAADGTYNVLVRRAKNDQAGLGRIARLSHATSRLVDQWLATTAIQRGPLLRPVYRTILASRYLHPSFVGATLKRLSRAAGYPAEESCRTSGHSLRVGAAQELTVMGHGLLPIMSAGGWKSTAVVARYIENVEMNVWAGK</sequence>
<evidence type="ECO:0000256" key="1">
    <source>
        <dbReference type="ARBA" id="ARBA00022908"/>
    </source>
</evidence>
<keyword evidence="8" id="KW-1185">Reference proteome</keyword>
<dbReference type="GO" id="GO:0006310">
    <property type="term" value="P:DNA recombination"/>
    <property type="evidence" value="ECO:0007669"/>
    <property type="project" value="UniProtKB-KW"/>
</dbReference>
<dbReference type="SUPFAM" id="SSF47823">
    <property type="entry name" value="lambda integrase-like, N-terminal domain"/>
    <property type="match status" value="1"/>
</dbReference>
<dbReference type="STRING" id="440168.SAMN04487974_11122"/>
<dbReference type="InterPro" id="IPR011010">
    <property type="entry name" value="DNA_brk_join_enz"/>
</dbReference>
<evidence type="ECO:0000259" key="5">
    <source>
        <dbReference type="PROSITE" id="PS51898"/>
    </source>
</evidence>
<evidence type="ECO:0000256" key="3">
    <source>
        <dbReference type="ARBA" id="ARBA00023172"/>
    </source>
</evidence>
<keyword evidence="3" id="KW-0233">DNA recombination</keyword>
<reference evidence="7 8" key="1">
    <citation type="submission" date="2016-10" db="EMBL/GenBank/DDBJ databases">
        <authorList>
            <person name="de Groot N.N."/>
        </authorList>
    </citation>
    <scope>NUCLEOTIDE SEQUENCE [LARGE SCALE GENOMIC DNA]</scope>
    <source>
        <strain evidence="7 8">CGMCC 1.10267</strain>
    </source>
</reference>
<gene>
    <name evidence="7" type="ORF">SAMN04487974_11122</name>
</gene>
<dbReference type="PROSITE" id="PS51900">
    <property type="entry name" value="CB"/>
    <property type="match status" value="1"/>
</dbReference>
<evidence type="ECO:0000313" key="8">
    <source>
        <dbReference type="Proteomes" id="UP000199495"/>
    </source>
</evidence>
<dbReference type="InterPro" id="IPR044068">
    <property type="entry name" value="CB"/>
</dbReference>
<dbReference type="InterPro" id="IPR004107">
    <property type="entry name" value="Integrase_SAM-like_N"/>
</dbReference>
<dbReference type="Pfam" id="PF02899">
    <property type="entry name" value="Phage_int_SAM_1"/>
    <property type="match status" value="1"/>
</dbReference>
<dbReference type="InterPro" id="IPR002104">
    <property type="entry name" value="Integrase_catalytic"/>
</dbReference>
<dbReference type="Pfam" id="PF00589">
    <property type="entry name" value="Phage_integrase"/>
    <property type="match status" value="1"/>
</dbReference>
<dbReference type="AlphaFoldDB" id="A0A1G7XVA4"/>
<proteinExistence type="predicted"/>
<dbReference type="InterPro" id="IPR013762">
    <property type="entry name" value="Integrase-like_cat_sf"/>
</dbReference>
<keyword evidence="1" id="KW-0229">DNA integration</keyword>
<dbReference type="PANTHER" id="PTHR34605:SF4">
    <property type="entry name" value="DNA ADENINE METHYLTRANSFERASE"/>
    <property type="match status" value="1"/>
</dbReference>
<dbReference type="GO" id="GO:0015074">
    <property type="term" value="P:DNA integration"/>
    <property type="evidence" value="ECO:0007669"/>
    <property type="project" value="UniProtKB-KW"/>
</dbReference>
<feature type="domain" description="Tyr recombinase" evidence="5">
    <location>
        <begin position="106"/>
        <end position="297"/>
    </location>
</feature>
<dbReference type="Proteomes" id="UP000199495">
    <property type="component" value="Unassembled WGS sequence"/>
</dbReference>
<keyword evidence="2 4" id="KW-0238">DNA-binding</keyword>
<feature type="domain" description="Core-binding (CB)" evidence="6">
    <location>
        <begin position="1"/>
        <end position="80"/>
    </location>
</feature>
<accession>A0A1G7XVA4</accession>
<dbReference type="GO" id="GO:0003677">
    <property type="term" value="F:DNA binding"/>
    <property type="evidence" value="ECO:0007669"/>
    <property type="project" value="UniProtKB-UniRule"/>
</dbReference>
<dbReference type="EMBL" id="FNCS01000011">
    <property type="protein sequence ID" value="SDG88127.1"/>
    <property type="molecule type" value="Genomic_DNA"/>
</dbReference>
<dbReference type="InterPro" id="IPR010998">
    <property type="entry name" value="Integrase_recombinase_N"/>
</dbReference>
<evidence type="ECO:0000256" key="2">
    <source>
        <dbReference type="ARBA" id="ARBA00023125"/>
    </source>
</evidence>